<evidence type="ECO:0008006" key="4">
    <source>
        <dbReference type="Google" id="ProtNLM"/>
    </source>
</evidence>
<name>A0A382N8C3_9ZZZZ</name>
<dbReference type="EMBL" id="UINC01098232">
    <property type="protein sequence ID" value="SVC56595.1"/>
    <property type="molecule type" value="Genomic_DNA"/>
</dbReference>
<dbReference type="Gene3D" id="2.60.40.4070">
    <property type="match status" value="1"/>
</dbReference>
<evidence type="ECO:0000259" key="2">
    <source>
        <dbReference type="Pfam" id="PF18962"/>
    </source>
</evidence>
<feature type="domain" description="Secretion system C-terminal sorting" evidence="2">
    <location>
        <begin position="135"/>
        <end position="213"/>
    </location>
</feature>
<dbReference type="InterPro" id="IPR036249">
    <property type="entry name" value="Thioredoxin-like_sf"/>
</dbReference>
<organism evidence="3">
    <name type="scientific">marine metagenome</name>
    <dbReference type="NCBI Taxonomy" id="408172"/>
    <lineage>
        <taxon>unclassified sequences</taxon>
        <taxon>metagenomes</taxon>
        <taxon>ecological metagenomes</taxon>
    </lineage>
</organism>
<dbReference type="GO" id="GO:0016491">
    <property type="term" value="F:oxidoreductase activity"/>
    <property type="evidence" value="ECO:0007669"/>
    <property type="project" value="InterPro"/>
</dbReference>
<reference evidence="3" key="1">
    <citation type="submission" date="2018-05" db="EMBL/GenBank/DDBJ databases">
        <authorList>
            <person name="Lanie J.A."/>
            <person name="Ng W.-L."/>
            <person name="Kazmierczak K.M."/>
            <person name="Andrzejewski T.M."/>
            <person name="Davidsen T.M."/>
            <person name="Wayne K.J."/>
            <person name="Tettelin H."/>
            <person name="Glass J.I."/>
            <person name="Rusch D."/>
            <person name="Podicherti R."/>
            <person name="Tsui H.-C.T."/>
            <person name="Winkler M.E."/>
        </authorList>
    </citation>
    <scope>NUCLEOTIDE SEQUENCE</scope>
</reference>
<dbReference type="AlphaFoldDB" id="A0A382N8C3"/>
<dbReference type="Pfam" id="PF18962">
    <property type="entry name" value="Por_Secre_tail"/>
    <property type="match status" value="1"/>
</dbReference>
<evidence type="ECO:0000259" key="1">
    <source>
        <dbReference type="Pfam" id="PF00578"/>
    </source>
</evidence>
<sequence length="216" mass="24358">VCSPELSDFETSIWQAFEQDSVVVVGITAVNQNQINEFVSANGITYPILNDQQSNSGNGPGGFGGVTYDEYYIPTQGSPYPRDFIVSQDGVLVYANNEIDTEQMIYIIEDLLDQESLYVYENSSNTPNRIKLLSVFPNPFNPVANIQFFVRPDRNEYYSINIYNNAGQLVEKINNKEFVSGYNTIQWNAGAHSSGIYFARLESDNNFLTQKIILLK</sequence>
<dbReference type="Pfam" id="PF00578">
    <property type="entry name" value="AhpC-TSA"/>
    <property type="match status" value="1"/>
</dbReference>
<gene>
    <name evidence="3" type="ORF">METZ01_LOCUS309449</name>
</gene>
<feature type="domain" description="Alkyl hydroperoxide reductase subunit C/ Thiol specific antioxidant" evidence="1">
    <location>
        <begin position="1"/>
        <end position="94"/>
    </location>
</feature>
<proteinExistence type="predicted"/>
<dbReference type="NCBIfam" id="TIGR04183">
    <property type="entry name" value="Por_Secre_tail"/>
    <property type="match status" value="1"/>
</dbReference>
<accession>A0A382N8C3</accession>
<dbReference type="InterPro" id="IPR026444">
    <property type="entry name" value="Secre_tail"/>
</dbReference>
<dbReference type="Gene3D" id="3.40.30.10">
    <property type="entry name" value="Glutaredoxin"/>
    <property type="match status" value="1"/>
</dbReference>
<evidence type="ECO:0000313" key="3">
    <source>
        <dbReference type="EMBL" id="SVC56595.1"/>
    </source>
</evidence>
<protein>
    <recommendedName>
        <fullName evidence="4">Secretion system C-terminal sorting domain-containing protein</fullName>
    </recommendedName>
</protein>
<dbReference type="GO" id="GO:0016209">
    <property type="term" value="F:antioxidant activity"/>
    <property type="evidence" value="ECO:0007669"/>
    <property type="project" value="InterPro"/>
</dbReference>
<dbReference type="SUPFAM" id="SSF52833">
    <property type="entry name" value="Thioredoxin-like"/>
    <property type="match status" value="1"/>
</dbReference>
<dbReference type="InterPro" id="IPR000866">
    <property type="entry name" value="AhpC/TSA"/>
</dbReference>
<feature type="non-terminal residue" evidence="3">
    <location>
        <position position="1"/>
    </location>
</feature>